<dbReference type="EMBL" id="VENP01000019">
    <property type="protein sequence ID" value="TNU74928.1"/>
    <property type="molecule type" value="Genomic_DNA"/>
</dbReference>
<name>A0A5C5BCV7_9MICO</name>
<sequence length="303" mass="34267">MGLVNDGHPFRLETACDVGLRPFQIRHALRSGELRRVFTGVAVDGRAPDTPELRLRALAQVVPPHALVADHTAAWGYGVDTRPPHMLHDDRPMIVVPHGRARPVNSRAIVRQSTVPDADTVEILGLRMTSPLRTAGDLLRLAWRPHALAAADAMVRARVVAVDEVGELVATFRRLPGTLQAQELAPRIDAAAQKHGESWMRCRIMDAGLPRPTLQHEVVLRDGRWKYLDAAWPEKRAAAEYDGREHHTADPDVERDRARREEVTEQLYWTFAVARYERIFGTDDSFERELGETLKVQVRPRRW</sequence>
<protein>
    <recommendedName>
        <fullName evidence="3">DUF559 domain-containing protein</fullName>
    </recommendedName>
</protein>
<keyword evidence="2" id="KW-1185">Reference proteome</keyword>
<organism evidence="1 2">
    <name type="scientific">Miniimonas arenae</name>
    <dbReference type="NCBI Taxonomy" id="676201"/>
    <lineage>
        <taxon>Bacteria</taxon>
        <taxon>Bacillati</taxon>
        <taxon>Actinomycetota</taxon>
        <taxon>Actinomycetes</taxon>
        <taxon>Micrococcales</taxon>
        <taxon>Beutenbergiaceae</taxon>
        <taxon>Miniimonas</taxon>
    </lineage>
</organism>
<dbReference type="RefSeq" id="WP_139986596.1">
    <property type="nucleotide sequence ID" value="NZ_VENP01000019.1"/>
</dbReference>
<dbReference type="OrthoDB" id="5517693at2"/>
<dbReference type="AlphaFoldDB" id="A0A5C5BCV7"/>
<dbReference type="Proteomes" id="UP000313849">
    <property type="component" value="Unassembled WGS sequence"/>
</dbReference>
<proteinExistence type="predicted"/>
<gene>
    <name evidence="1" type="ORF">FH969_06920</name>
</gene>
<accession>A0A5C5BCV7</accession>
<reference evidence="1 2" key="1">
    <citation type="submission" date="2019-06" db="EMBL/GenBank/DDBJ databases">
        <title>Draft genome sequence of Miniimonas arenae KCTC 19750T isolated from sea sand.</title>
        <authorList>
            <person name="Park S.-J."/>
        </authorList>
    </citation>
    <scope>NUCLEOTIDE SEQUENCE [LARGE SCALE GENOMIC DNA]</scope>
    <source>
        <strain evidence="1 2">KCTC 19750</strain>
    </source>
</reference>
<comment type="caution">
    <text evidence="1">The sequence shown here is derived from an EMBL/GenBank/DDBJ whole genome shotgun (WGS) entry which is preliminary data.</text>
</comment>
<evidence type="ECO:0000313" key="1">
    <source>
        <dbReference type="EMBL" id="TNU74928.1"/>
    </source>
</evidence>
<evidence type="ECO:0000313" key="2">
    <source>
        <dbReference type="Proteomes" id="UP000313849"/>
    </source>
</evidence>
<evidence type="ECO:0008006" key="3">
    <source>
        <dbReference type="Google" id="ProtNLM"/>
    </source>
</evidence>